<reference evidence="4" key="1">
    <citation type="journal article" date="2020" name="Stud. Mycol.">
        <title>101 Dothideomycetes genomes: A test case for predicting lifestyles and emergence of pathogens.</title>
        <authorList>
            <person name="Haridas S."/>
            <person name="Albert R."/>
            <person name="Binder M."/>
            <person name="Bloem J."/>
            <person name="LaButti K."/>
            <person name="Salamov A."/>
            <person name="Andreopoulos B."/>
            <person name="Baker S."/>
            <person name="Barry K."/>
            <person name="Bills G."/>
            <person name="Bluhm B."/>
            <person name="Cannon C."/>
            <person name="Castanera R."/>
            <person name="Culley D."/>
            <person name="Daum C."/>
            <person name="Ezra D."/>
            <person name="Gonzalez J."/>
            <person name="Henrissat B."/>
            <person name="Kuo A."/>
            <person name="Liang C."/>
            <person name="Lipzen A."/>
            <person name="Lutzoni F."/>
            <person name="Magnuson J."/>
            <person name="Mondo S."/>
            <person name="Nolan M."/>
            <person name="Ohm R."/>
            <person name="Pangilinan J."/>
            <person name="Park H.-J."/>
            <person name="Ramirez L."/>
            <person name="Alfaro M."/>
            <person name="Sun H."/>
            <person name="Tritt A."/>
            <person name="Yoshinaga Y."/>
            <person name="Zwiers L.-H."/>
            <person name="Turgeon B."/>
            <person name="Goodwin S."/>
            <person name="Spatafora J."/>
            <person name="Crous P."/>
            <person name="Grigoriev I."/>
        </authorList>
    </citation>
    <scope>NUCLEOTIDE SEQUENCE [LARGE SCALE GENOMIC DNA]</scope>
    <source>
        <strain evidence="4">CECT 20119</strain>
    </source>
</reference>
<evidence type="ECO:0000313" key="4">
    <source>
        <dbReference type="Proteomes" id="UP000799538"/>
    </source>
</evidence>
<evidence type="ECO:0000259" key="2">
    <source>
        <dbReference type="Pfam" id="PF18271"/>
    </source>
</evidence>
<feature type="chain" id="PRO_5025568325" description="Glycoside hydrolase 131 catalytic N-terminal domain-containing protein" evidence="1">
    <location>
        <begin position="18"/>
        <end position="292"/>
    </location>
</feature>
<gene>
    <name evidence="3" type="ORF">BDZ85DRAFT_212122</name>
</gene>
<dbReference type="Proteomes" id="UP000799538">
    <property type="component" value="Unassembled WGS sequence"/>
</dbReference>
<feature type="signal peptide" evidence="1">
    <location>
        <begin position="1"/>
        <end position="17"/>
    </location>
</feature>
<dbReference type="AlphaFoldDB" id="A0A6A6GMN2"/>
<feature type="non-terminal residue" evidence="3">
    <location>
        <position position="292"/>
    </location>
</feature>
<evidence type="ECO:0000256" key="1">
    <source>
        <dbReference type="SAM" id="SignalP"/>
    </source>
</evidence>
<dbReference type="EMBL" id="ML992502">
    <property type="protein sequence ID" value="KAF2226878.1"/>
    <property type="molecule type" value="Genomic_DNA"/>
</dbReference>
<keyword evidence="4" id="KW-1185">Reference proteome</keyword>
<dbReference type="OrthoDB" id="5283326at2759"/>
<evidence type="ECO:0000313" key="3">
    <source>
        <dbReference type="EMBL" id="KAF2226878.1"/>
    </source>
</evidence>
<protein>
    <recommendedName>
        <fullName evidence="2">Glycoside hydrolase 131 catalytic N-terminal domain-containing protein</fullName>
    </recommendedName>
</protein>
<keyword evidence="1" id="KW-0732">Signal</keyword>
<dbReference type="PANTHER" id="PTHR34612:SF2">
    <property type="entry name" value="GLYCOSIDE HYDROLASE 131 CATALYTIC N-TERMINAL DOMAIN-CONTAINING PROTEIN"/>
    <property type="match status" value="1"/>
</dbReference>
<dbReference type="Pfam" id="PF18271">
    <property type="entry name" value="GH131_N"/>
    <property type="match status" value="1"/>
</dbReference>
<name>A0A6A6GMN2_9PEZI</name>
<sequence length="292" mass="31632">MIYTTTLLTALAASTTAQNCPISFEGRPSATASLTDFDNANLTTFNPSFVLGFQTKWSQVLAFPRQRTGTLFAKASEHKAVELRINDASIFQPNAADATSRQTGFRRSEFIPVKFPKATDNLDSTSGIKTFHFSIKAVPSRPLNYSHEYQLAFLEDSSYSTNQFVLKTGTIIGSTTPAVPTLQVQTNQKNASTIFSAPFDQKVWHNFALTQDFVANTLQVYYSTGNSALVAKTGAVANDNSGNGEFHFGLLKKPTGGDPDVTKKGFQSSGIDERLSFAGVFQEDSTGGCVSL</sequence>
<dbReference type="Gene3D" id="2.60.120.1160">
    <property type="match status" value="1"/>
</dbReference>
<proteinExistence type="predicted"/>
<dbReference type="InterPro" id="IPR041524">
    <property type="entry name" value="GH131_N"/>
</dbReference>
<dbReference type="PANTHER" id="PTHR34612">
    <property type="entry name" value="GH131_N DOMAIN-CONTAINING PROTEIN"/>
    <property type="match status" value="1"/>
</dbReference>
<accession>A0A6A6GMN2</accession>
<feature type="domain" description="Glycoside hydrolase 131 catalytic N-terminal" evidence="2">
    <location>
        <begin position="23"/>
        <end position="288"/>
    </location>
</feature>
<organism evidence="3 4">
    <name type="scientific">Elsinoe ampelina</name>
    <dbReference type="NCBI Taxonomy" id="302913"/>
    <lineage>
        <taxon>Eukaryota</taxon>
        <taxon>Fungi</taxon>
        <taxon>Dikarya</taxon>
        <taxon>Ascomycota</taxon>
        <taxon>Pezizomycotina</taxon>
        <taxon>Dothideomycetes</taxon>
        <taxon>Dothideomycetidae</taxon>
        <taxon>Myriangiales</taxon>
        <taxon>Elsinoaceae</taxon>
        <taxon>Elsinoe</taxon>
    </lineage>
</organism>